<dbReference type="EMBL" id="FQXU01000030">
    <property type="protein sequence ID" value="SHI97694.1"/>
    <property type="molecule type" value="Genomic_DNA"/>
</dbReference>
<reference evidence="1 2" key="1">
    <citation type="submission" date="2016-11" db="EMBL/GenBank/DDBJ databases">
        <authorList>
            <person name="Jaros S."/>
            <person name="Januszkiewicz K."/>
            <person name="Wedrychowicz H."/>
        </authorList>
    </citation>
    <scope>NUCLEOTIDE SEQUENCE [LARGE SCALE GENOMIC DNA]</scope>
    <source>
        <strain evidence="1 2">DSM 6191</strain>
    </source>
</reference>
<dbReference type="Proteomes" id="UP000184241">
    <property type="component" value="Unassembled WGS sequence"/>
</dbReference>
<proteinExistence type="predicted"/>
<organism evidence="1 2">
    <name type="scientific">Clostridium intestinale DSM 6191</name>
    <dbReference type="NCBI Taxonomy" id="1121320"/>
    <lineage>
        <taxon>Bacteria</taxon>
        <taxon>Bacillati</taxon>
        <taxon>Bacillota</taxon>
        <taxon>Clostridia</taxon>
        <taxon>Eubacteriales</taxon>
        <taxon>Clostridiaceae</taxon>
        <taxon>Clostridium</taxon>
    </lineage>
</organism>
<sequence length="128" mass="14511">MKLSNETIVNSADALSQLSVMELPVKVSYAIAKNINKIEKELKVYNAERQKLIQKYAIKDTDGKPKIDENGTMNIQEGFLEDWNKDTKELSSIENKIDIHLIKLDDLFNCSCNISASILAAVEYMIEE</sequence>
<dbReference type="RefSeq" id="WP_073022873.1">
    <property type="nucleotide sequence ID" value="NZ_FQXU01000030.1"/>
</dbReference>
<evidence type="ECO:0000313" key="2">
    <source>
        <dbReference type="Proteomes" id="UP000184241"/>
    </source>
</evidence>
<evidence type="ECO:0000313" key="1">
    <source>
        <dbReference type="EMBL" id="SHI97694.1"/>
    </source>
</evidence>
<gene>
    <name evidence="1" type="ORF">SAMN02745941_04644</name>
</gene>
<name>A0A1M6FJ41_9CLOT</name>
<accession>A0A1M6FJ41</accession>
<dbReference type="AlphaFoldDB" id="A0A1M6FJ41"/>
<protein>
    <submittedName>
        <fullName evidence="1">Uncharacterized protein</fullName>
    </submittedName>
</protein>